<feature type="compositionally biased region" description="Polar residues" evidence="1">
    <location>
        <begin position="557"/>
        <end position="571"/>
    </location>
</feature>
<gene>
    <name evidence="2" type="ORF">LTR36_008935</name>
</gene>
<keyword evidence="3" id="KW-1185">Reference proteome</keyword>
<feature type="compositionally biased region" description="Basic and acidic residues" evidence="1">
    <location>
        <begin position="118"/>
        <end position="141"/>
    </location>
</feature>
<reference evidence="2 3" key="1">
    <citation type="submission" date="2021-11" db="EMBL/GenBank/DDBJ databases">
        <title>Black yeast isolated from Biological Soil Crust.</title>
        <authorList>
            <person name="Kurbessoian T."/>
        </authorList>
    </citation>
    <scope>NUCLEOTIDE SEQUENCE [LARGE SCALE GENOMIC DNA]</scope>
    <source>
        <strain evidence="2 3">CCFEE 5522</strain>
    </source>
</reference>
<accession>A0AAV9J746</accession>
<comment type="caution">
    <text evidence="2">The sequence shown here is derived from an EMBL/GenBank/DDBJ whole genome shotgun (WGS) entry which is preliminary data.</text>
</comment>
<name>A0AAV9J746_9PEZI</name>
<dbReference type="Proteomes" id="UP001324427">
    <property type="component" value="Unassembled WGS sequence"/>
</dbReference>
<organism evidence="2 3">
    <name type="scientific">Oleoguttula mirabilis</name>
    <dbReference type="NCBI Taxonomy" id="1507867"/>
    <lineage>
        <taxon>Eukaryota</taxon>
        <taxon>Fungi</taxon>
        <taxon>Dikarya</taxon>
        <taxon>Ascomycota</taxon>
        <taxon>Pezizomycotina</taxon>
        <taxon>Dothideomycetes</taxon>
        <taxon>Dothideomycetidae</taxon>
        <taxon>Mycosphaerellales</taxon>
        <taxon>Teratosphaeriaceae</taxon>
        <taxon>Oleoguttula</taxon>
    </lineage>
</organism>
<dbReference type="AlphaFoldDB" id="A0AAV9J746"/>
<evidence type="ECO:0000313" key="2">
    <source>
        <dbReference type="EMBL" id="KAK4540720.1"/>
    </source>
</evidence>
<sequence length="621" mass="67330">MEGEQPRAPPVRHSGLGSTRDGSTGVADLESASSVQSSRPATTAPSSKPVSTNCDAIKTDEEPPSAIRAQVEGDKDAKEGAVSGESGNRLKRQAEGKQQGSHKRQRVGSLTEEQADADAAKSGDDGDKAVGQKYDSDEGEARDRRILAASLADPSAGAEEINAAMERYAARVQSLATGGTQPEGDVVRANGFTPRESSLRGGDGIITDTGETSLSSRASCTLTDLEKKCQAVHDADQATIQILESENLKLQRPSPTFQIPQDRSHKQVMKHYQAAQMWSAGQFAEALQLLEQALLSTTELGELSGSTLRVNLRNLASKLGAVQQDKVCTLVATLMRECHEIMRLRYHSNVTRDANVNRGYMDRSKFLWVVDPHPKSNRTRSCEPGDLTYASNLYEEQDIKLRPFYAISWDEHSVHGCDIFSYGKRGVPLAALGSVMPFDHEGYHKGYRIPVDAVVAYGRFVEDDSYISATTRKIDWSQPMVVGKGGVFDRSIKVLRVRIDQGHAKRMAEHQDRQGYSDDAMDAIRSEMEAASRYDLAQREEQQPQDPATSYPPDVSPTINISGGNNGQVNVSFHGAATGNINNTNVAPSAPRYPGPEPRHTGRAAPGRNAGASVADVPFPT</sequence>
<proteinExistence type="predicted"/>
<protein>
    <submittedName>
        <fullName evidence="2">Uncharacterized protein</fullName>
    </submittedName>
</protein>
<feature type="region of interest" description="Disordered" evidence="1">
    <location>
        <begin position="536"/>
        <end position="621"/>
    </location>
</feature>
<dbReference type="EMBL" id="JAVFHQ010000062">
    <property type="protein sequence ID" value="KAK4540720.1"/>
    <property type="molecule type" value="Genomic_DNA"/>
</dbReference>
<evidence type="ECO:0000256" key="1">
    <source>
        <dbReference type="SAM" id="MobiDB-lite"/>
    </source>
</evidence>
<feature type="compositionally biased region" description="Polar residues" evidence="1">
    <location>
        <begin position="31"/>
        <end position="54"/>
    </location>
</feature>
<feature type="region of interest" description="Disordered" evidence="1">
    <location>
        <begin position="179"/>
        <end position="210"/>
    </location>
</feature>
<feature type="region of interest" description="Disordered" evidence="1">
    <location>
        <begin position="1"/>
        <end position="141"/>
    </location>
</feature>
<evidence type="ECO:0000313" key="3">
    <source>
        <dbReference type="Proteomes" id="UP001324427"/>
    </source>
</evidence>